<reference evidence="2" key="1">
    <citation type="journal article" date="2014" name="Front. Microbiol.">
        <title>High frequency of phylogenetically diverse reductive dehalogenase-homologous genes in deep subseafloor sedimentary metagenomes.</title>
        <authorList>
            <person name="Kawai M."/>
            <person name="Futagami T."/>
            <person name="Toyoda A."/>
            <person name="Takaki Y."/>
            <person name="Nishi S."/>
            <person name="Hori S."/>
            <person name="Arai W."/>
            <person name="Tsubouchi T."/>
            <person name="Morono Y."/>
            <person name="Uchiyama I."/>
            <person name="Ito T."/>
            <person name="Fujiyama A."/>
            <person name="Inagaki F."/>
            <person name="Takami H."/>
        </authorList>
    </citation>
    <scope>NUCLEOTIDE SEQUENCE</scope>
    <source>
        <strain evidence="2">Expedition CK06-06</strain>
    </source>
</reference>
<gene>
    <name evidence="2" type="ORF">S12H4_19923</name>
</gene>
<feature type="domain" description="Metallo-beta-lactamase" evidence="1">
    <location>
        <begin position="21"/>
        <end position="191"/>
    </location>
</feature>
<dbReference type="PANTHER" id="PTHR13754">
    <property type="entry name" value="METALLO-BETA-LACTAMASE SUPERFAMILY PROTEIN"/>
    <property type="match status" value="1"/>
</dbReference>
<dbReference type="InterPro" id="IPR036866">
    <property type="entry name" value="RibonucZ/Hydroxyglut_hydro"/>
</dbReference>
<dbReference type="Pfam" id="PF00753">
    <property type="entry name" value="Lactamase_B"/>
    <property type="match status" value="1"/>
</dbReference>
<dbReference type="CDD" id="cd07713">
    <property type="entry name" value="DHPS-like_MBL-fold"/>
    <property type="match status" value="1"/>
</dbReference>
<dbReference type="PANTHER" id="PTHR13754:SF18">
    <property type="entry name" value="7,8-DIHYDROPTERIN-6-METHYL-4-(BETA-D-RIBOFURANOSYL)-AMINOBENZENE-5'-PHOSPHATE SYNTHASE"/>
    <property type="match status" value="1"/>
</dbReference>
<organism evidence="2">
    <name type="scientific">marine sediment metagenome</name>
    <dbReference type="NCBI Taxonomy" id="412755"/>
    <lineage>
        <taxon>unclassified sequences</taxon>
        <taxon>metagenomes</taxon>
        <taxon>ecological metagenomes</taxon>
    </lineage>
</organism>
<dbReference type="InterPro" id="IPR052926">
    <property type="entry name" value="Metallo-beta-lactamase_dom"/>
</dbReference>
<sequence>MAVRIITLSENTAGPGMLAEWGLSVLVETDEQKVLLDTCAGISVPRNAPILGVDLSKIDRIVLSHGHYDHTGGLRDVLGTMGKKVEVIAHPDIWAAKQLRIGEQYAYIGIPFPREELEGLGAFFTLSREPVWISDNIVTTGEIPMTTEYEEIDPVLYVKQDDEFVPDPLLDDRALIIKTDEGLVVVLGCAHRGVINTLYHAREVTGVDLI</sequence>
<name>X1T5F8_9ZZZZ</name>
<dbReference type="GO" id="GO:0016740">
    <property type="term" value="F:transferase activity"/>
    <property type="evidence" value="ECO:0007669"/>
    <property type="project" value="TreeGrafter"/>
</dbReference>
<dbReference type="SUPFAM" id="SSF56281">
    <property type="entry name" value="Metallo-hydrolase/oxidoreductase"/>
    <property type="match status" value="1"/>
</dbReference>
<proteinExistence type="predicted"/>
<evidence type="ECO:0000259" key="1">
    <source>
        <dbReference type="SMART" id="SM00849"/>
    </source>
</evidence>
<protein>
    <recommendedName>
        <fullName evidence="1">Metallo-beta-lactamase domain-containing protein</fullName>
    </recommendedName>
</protein>
<evidence type="ECO:0000313" key="2">
    <source>
        <dbReference type="EMBL" id="GAI86616.1"/>
    </source>
</evidence>
<dbReference type="AlphaFoldDB" id="X1T5F8"/>
<dbReference type="InterPro" id="IPR001279">
    <property type="entry name" value="Metallo-B-lactamas"/>
</dbReference>
<dbReference type="SMART" id="SM00849">
    <property type="entry name" value="Lactamase_B"/>
    <property type="match status" value="1"/>
</dbReference>
<accession>X1T5F8</accession>
<dbReference type="Gene3D" id="3.60.15.10">
    <property type="entry name" value="Ribonuclease Z/Hydroxyacylglutathione hydrolase-like"/>
    <property type="match status" value="1"/>
</dbReference>
<comment type="caution">
    <text evidence="2">The sequence shown here is derived from an EMBL/GenBank/DDBJ whole genome shotgun (WGS) entry which is preliminary data.</text>
</comment>
<feature type="non-terminal residue" evidence="2">
    <location>
        <position position="210"/>
    </location>
</feature>
<dbReference type="EMBL" id="BARW01010025">
    <property type="protein sequence ID" value="GAI86616.1"/>
    <property type="molecule type" value="Genomic_DNA"/>
</dbReference>
<dbReference type="InterPro" id="IPR041712">
    <property type="entry name" value="DHPS-like_MBL-fold"/>
</dbReference>